<sequence>MTSTLTKHDHSIQQTEIAVVQGGFGKDFMVLYSQGCVRAKLAFSCLVSPEPGDKVLVSSGNELYILAIIERPNNEDMKLQFPADVSLVAKHGKINLSGGEGIDITSPSQTNLTTNKLAINSLNTSIISNQLSVRGDKVVSQWREVNSISKAFNFITDCLTQRMKNSFKTVDGVDQQTSLNFMQTIKKTLSIRSRDALITARKDVKIDGERIHMG</sequence>
<dbReference type="Proteomes" id="UP001257914">
    <property type="component" value="Unassembled WGS sequence"/>
</dbReference>
<proteinExistence type="predicted"/>
<organism evidence="1 2">
    <name type="scientific">Psychrosphaera aquimarina</name>
    <dbReference type="NCBI Taxonomy" id="2044854"/>
    <lineage>
        <taxon>Bacteria</taxon>
        <taxon>Pseudomonadati</taxon>
        <taxon>Pseudomonadota</taxon>
        <taxon>Gammaproteobacteria</taxon>
        <taxon>Alteromonadales</taxon>
        <taxon>Pseudoalteromonadaceae</taxon>
        <taxon>Psychrosphaera</taxon>
    </lineage>
</organism>
<gene>
    <name evidence="1" type="ORF">RT723_01380</name>
</gene>
<name>A0ABU3QXB4_9GAMM</name>
<evidence type="ECO:0000313" key="2">
    <source>
        <dbReference type="Proteomes" id="UP001257914"/>
    </source>
</evidence>
<dbReference type="Pfam" id="PF12059">
    <property type="entry name" value="DUF3540"/>
    <property type="match status" value="1"/>
</dbReference>
<dbReference type="EMBL" id="JAWCUA010000001">
    <property type="protein sequence ID" value="MDU0111683.1"/>
    <property type="molecule type" value="Genomic_DNA"/>
</dbReference>
<protein>
    <submittedName>
        <fullName evidence="1">DUF3540 domain-containing protein</fullName>
    </submittedName>
</protein>
<reference evidence="1 2" key="1">
    <citation type="submission" date="2023-10" db="EMBL/GenBank/DDBJ databases">
        <title>Psychrosphaera aquimaarina strain SW33 isolated from seawater.</title>
        <authorList>
            <person name="Bayburt H."/>
            <person name="Kim J.M."/>
            <person name="Choi B.J."/>
            <person name="Jeon C.O."/>
        </authorList>
    </citation>
    <scope>NUCLEOTIDE SEQUENCE [LARGE SCALE GENOMIC DNA]</scope>
    <source>
        <strain evidence="1 2">KCTC 52743</strain>
    </source>
</reference>
<evidence type="ECO:0000313" key="1">
    <source>
        <dbReference type="EMBL" id="MDU0111683.1"/>
    </source>
</evidence>
<dbReference type="InterPro" id="IPR021927">
    <property type="entry name" value="DUF3540"/>
</dbReference>
<dbReference type="RefSeq" id="WP_315945584.1">
    <property type="nucleotide sequence ID" value="NZ_JAWCUA010000001.1"/>
</dbReference>
<comment type="caution">
    <text evidence="1">The sequence shown here is derived from an EMBL/GenBank/DDBJ whole genome shotgun (WGS) entry which is preliminary data.</text>
</comment>
<keyword evidence="2" id="KW-1185">Reference proteome</keyword>
<accession>A0ABU3QXB4</accession>